<evidence type="ECO:0008006" key="2">
    <source>
        <dbReference type="Google" id="ProtNLM"/>
    </source>
</evidence>
<protein>
    <recommendedName>
        <fullName evidence="2">SH2 domain-containing protein</fullName>
    </recommendedName>
</protein>
<dbReference type="InterPro" id="IPR036860">
    <property type="entry name" value="SH2_dom_sf"/>
</dbReference>
<name>A0A3B5BHF7_9TELE</name>
<organism evidence="1">
    <name type="scientific">Stegastes partitus</name>
    <name type="common">bicolor damselfish</name>
    <dbReference type="NCBI Taxonomy" id="144197"/>
    <lineage>
        <taxon>Eukaryota</taxon>
        <taxon>Metazoa</taxon>
        <taxon>Chordata</taxon>
        <taxon>Craniata</taxon>
        <taxon>Vertebrata</taxon>
        <taxon>Euteleostomi</taxon>
        <taxon>Actinopterygii</taxon>
        <taxon>Neopterygii</taxon>
        <taxon>Teleostei</taxon>
        <taxon>Neoteleostei</taxon>
        <taxon>Acanthomorphata</taxon>
        <taxon>Ovalentaria</taxon>
        <taxon>Pomacentridae</taxon>
        <taxon>Stegastes</taxon>
    </lineage>
</organism>
<dbReference type="AlphaFoldDB" id="A0A3B5BHF7"/>
<sequence length="92" mass="10850">MFLHRTILHFHVSVMFNTRWDLHGSWACFSSKSCRCSVWLNLGSRHLQFKVSQNNIKSLPNKSLKVGDQEFEHLPALLEFYKIHYLDTTTLI</sequence>
<reference evidence="1" key="1">
    <citation type="submission" date="2023-09" db="UniProtKB">
        <authorList>
            <consortium name="Ensembl"/>
        </authorList>
    </citation>
    <scope>IDENTIFICATION</scope>
</reference>
<dbReference type="Ensembl" id="ENSSPAT00000030928.1">
    <property type="protein sequence ID" value="ENSSPAP00000030434.1"/>
    <property type="gene ID" value="ENSSPAG00000022853.1"/>
</dbReference>
<proteinExistence type="predicted"/>
<dbReference type="GeneTree" id="ENSGT00960000191199"/>
<dbReference type="Gene3D" id="3.30.505.10">
    <property type="entry name" value="SH2 domain"/>
    <property type="match status" value="1"/>
</dbReference>
<dbReference type="STRING" id="144197.ENSSPAP00000030434"/>
<evidence type="ECO:0000313" key="1">
    <source>
        <dbReference type="Ensembl" id="ENSSPAP00000030434.1"/>
    </source>
</evidence>
<accession>A0A3B5BHF7</accession>